<comment type="similarity">
    <text evidence="1">Belongs to the zinc-containing alcohol dehydrogenase family.</text>
</comment>
<dbReference type="Proteomes" id="UP001521785">
    <property type="component" value="Unassembled WGS sequence"/>
</dbReference>
<dbReference type="Pfam" id="PF08240">
    <property type="entry name" value="ADH_N"/>
    <property type="match status" value="1"/>
</dbReference>
<evidence type="ECO:0000259" key="4">
    <source>
        <dbReference type="SMART" id="SM00829"/>
    </source>
</evidence>
<dbReference type="InterPro" id="IPR036291">
    <property type="entry name" value="NAD(P)-bd_dom_sf"/>
</dbReference>
<organism evidence="5 6">
    <name type="scientific">Paraconiothyrium brasiliense</name>
    <dbReference type="NCBI Taxonomy" id="300254"/>
    <lineage>
        <taxon>Eukaryota</taxon>
        <taxon>Fungi</taxon>
        <taxon>Dikarya</taxon>
        <taxon>Ascomycota</taxon>
        <taxon>Pezizomycotina</taxon>
        <taxon>Dothideomycetes</taxon>
        <taxon>Pleosporomycetidae</taxon>
        <taxon>Pleosporales</taxon>
        <taxon>Massarineae</taxon>
        <taxon>Didymosphaeriaceae</taxon>
        <taxon>Paraconiothyrium</taxon>
    </lineage>
</organism>
<keyword evidence="6" id="KW-1185">Reference proteome</keyword>
<dbReference type="InterPro" id="IPR013154">
    <property type="entry name" value="ADH-like_N"/>
</dbReference>
<evidence type="ECO:0000313" key="6">
    <source>
        <dbReference type="Proteomes" id="UP001521785"/>
    </source>
</evidence>
<evidence type="ECO:0000256" key="1">
    <source>
        <dbReference type="ARBA" id="ARBA00008072"/>
    </source>
</evidence>
<dbReference type="SUPFAM" id="SSF51735">
    <property type="entry name" value="NAD(P)-binding Rossmann-fold domains"/>
    <property type="match status" value="1"/>
</dbReference>
<sequence>MGSISLPKTMKALVTPSQGAPAEVRDNVPLPEPSPTQVLVKTLYAAINPVDVFTTQFGLLVDSWPFIPGCEASGIVAKAGAEARNPLGGYFKEGDIVAGCARPGAKGHGTFAEYFLLDAEVTVPKPGSLTAAQASSVELVKSLGADATIDYKRSAEDVVEEVKRVTREEVDLAFDAVSVNNDLVTKIFTAIPSSTGRRLYTTTNDWDPAPDASLGFTTKPIELGPIGRPSAAELNSKLTSWIPVVYRLLESGKLKAGGYSVEGEGIDGVPKAWQAQKSGKLGNKKVIAKVADE</sequence>
<dbReference type="InterPro" id="IPR020843">
    <property type="entry name" value="ER"/>
</dbReference>
<dbReference type="InterPro" id="IPR011032">
    <property type="entry name" value="GroES-like_sf"/>
</dbReference>
<evidence type="ECO:0000256" key="2">
    <source>
        <dbReference type="ARBA" id="ARBA00011245"/>
    </source>
</evidence>
<proteinExistence type="inferred from homology"/>
<dbReference type="SMART" id="SM00829">
    <property type="entry name" value="PKS_ER"/>
    <property type="match status" value="1"/>
</dbReference>
<reference evidence="5 6" key="1">
    <citation type="submission" date="2024-02" db="EMBL/GenBank/DDBJ databases">
        <title>De novo assembly and annotation of 12 fungi associated with fruit tree decline syndrome in Ontario, Canada.</title>
        <authorList>
            <person name="Sulman M."/>
            <person name="Ellouze W."/>
            <person name="Ilyukhin E."/>
        </authorList>
    </citation>
    <scope>NUCLEOTIDE SEQUENCE [LARGE SCALE GENOMIC DNA]</scope>
    <source>
        <strain evidence="5 6">M42-189</strain>
    </source>
</reference>
<name>A0ABR3R8B1_9PLEO</name>
<feature type="domain" description="Enoyl reductase (ER)" evidence="4">
    <location>
        <begin position="19"/>
        <end position="287"/>
    </location>
</feature>
<comment type="subunit">
    <text evidence="2">Monomer.</text>
</comment>
<dbReference type="InterPro" id="IPR047122">
    <property type="entry name" value="Trans-enoyl_RdTase-like"/>
</dbReference>
<dbReference type="PANTHER" id="PTHR45348">
    <property type="entry name" value="HYPOTHETICAL OXIDOREDUCTASE (EUROFUNG)"/>
    <property type="match status" value="1"/>
</dbReference>
<evidence type="ECO:0000256" key="3">
    <source>
        <dbReference type="ARBA" id="ARBA00023002"/>
    </source>
</evidence>
<keyword evidence="3" id="KW-0560">Oxidoreductase</keyword>
<dbReference type="Gene3D" id="3.90.180.10">
    <property type="entry name" value="Medium-chain alcohol dehydrogenases, catalytic domain"/>
    <property type="match status" value="1"/>
</dbReference>
<evidence type="ECO:0000313" key="5">
    <source>
        <dbReference type="EMBL" id="KAL1600602.1"/>
    </source>
</evidence>
<accession>A0ABR3R8B1</accession>
<gene>
    <name evidence="5" type="ORF">SLS60_006988</name>
</gene>
<dbReference type="SUPFAM" id="SSF50129">
    <property type="entry name" value="GroES-like"/>
    <property type="match status" value="1"/>
</dbReference>
<comment type="caution">
    <text evidence="5">The sequence shown here is derived from an EMBL/GenBank/DDBJ whole genome shotgun (WGS) entry which is preliminary data.</text>
</comment>
<dbReference type="Gene3D" id="3.40.50.720">
    <property type="entry name" value="NAD(P)-binding Rossmann-like Domain"/>
    <property type="match status" value="1"/>
</dbReference>
<dbReference type="EMBL" id="JAKJXO020000009">
    <property type="protein sequence ID" value="KAL1600602.1"/>
    <property type="molecule type" value="Genomic_DNA"/>
</dbReference>
<protein>
    <recommendedName>
        <fullName evidence="4">Enoyl reductase (ER) domain-containing protein</fullName>
    </recommendedName>
</protein>